<comment type="catalytic activity">
    <reaction evidence="1 7 8">
        <text>ATP-dependent breakage, passage and rejoining of double-stranded DNA.</text>
        <dbReference type="EC" id="5.6.2.2"/>
    </reaction>
</comment>
<dbReference type="Pfam" id="PF00521">
    <property type="entry name" value="DNA_topoisoIV"/>
    <property type="match status" value="1"/>
</dbReference>
<comment type="subcellular location">
    <subcellularLocation>
        <location evidence="7">Cell membrane</location>
        <topology evidence="7">Peripheral membrane protein</topology>
    </subcellularLocation>
</comment>
<dbReference type="InterPro" id="IPR013760">
    <property type="entry name" value="Topo_IIA-like_dom_sf"/>
</dbReference>
<evidence type="ECO:0000256" key="3">
    <source>
        <dbReference type="ARBA" id="ARBA00023029"/>
    </source>
</evidence>
<keyword evidence="4 7" id="KW-0238">DNA-binding</keyword>
<dbReference type="Pfam" id="PF03989">
    <property type="entry name" value="DNA_gyraseA_C"/>
    <property type="match status" value="3"/>
</dbReference>
<keyword evidence="2 7" id="KW-1003">Cell membrane</keyword>
<dbReference type="GO" id="GO:0019897">
    <property type="term" value="C:extrinsic component of plasma membrane"/>
    <property type="evidence" value="ECO:0007669"/>
    <property type="project" value="UniProtKB-UniRule"/>
</dbReference>
<dbReference type="InterPro" id="IPR013757">
    <property type="entry name" value="Topo_IIA_A_a_sf"/>
</dbReference>
<dbReference type="EMBL" id="ABKSPD020000006">
    <property type="protein sequence ID" value="EKW9776215.1"/>
    <property type="molecule type" value="Genomic_DNA"/>
</dbReference>
<evidence type="ECO:0000259" key="11">
    <source>
        <dbReference type="PROSITE" id="PS52040"/>
    </source>
</evidence>
<evidence type="ECO:0000256" key="5">
    <source>
        <dbReference type="ARBA" id="ARBA00023136"/>
    </source>
</evidence>
<feature type="coiled-coil region" evidence="9">
    <location>
        <begin position="427"/>
        <end position="457"/>
    </location>
</feature>
<dbReference type="CDD" id="cd00187">
    <property type="entry name" value="TOP4c"/>
    <property type="match status" value="1"/>
</dbReference>
<dbReference type="Gene3D" id="1.10.268.10">
    <property type="entry name" value="Topoisomerase, domain 3"/>
    <property type="match status" value="1"/>
</dbReference>
<dbReference type="RefSeq" id="WP_049212329.1">
    <property type="nucleotide sequence ID" value="NZ_ABFCQN020000002.1"/>
</dbReference>
<reference evidence="12" key="2">
    <citation type="submission" date="2023-06" db="EMBL/GenBank/DDBJ databases">
        <authorList>
            <consortium name="Clinical and Environmental Microbiology Branch: Whole genome sequencing antimicrobial resistance pathogens in the healthcare setting"/>
        </authorList>
    </citation>
    <scope>NUCLEOTIDE SEQUENCE</scope>
    <source>
        <strain evidence="12">Microbial</strain>
    </source>
</reference>
<feature type="site" description="Interaction with DNA" evidence="7">
    <location>
        <position position="81"/>
    </location>
</feature>
<dbReference type="NCBIfam" id="NF004044">
    <property type="entry name" value="PRK05561.1"/>
    <property type="match status" value="1"/>
</dbReference>
<proteinExistence type="inferred from homology"/>
<dbReference type="FunFam" id="1.10.268.10:FF:000001">
    <property type="entry name" value="DNA gyrase subunit A"/>
    <property type="match status" value="1"/>
</dbReference>
<dbReference type="InterPro" id="IPR006691">
    <property type="entry name" value="GyrA/parC_rep"/>
</dbReference>
<feature type="domain" description="Topo IIA-type catalytic" evidence="11">
    <location>
        <begin position="35"/>
        <end position="498"/>
    </location>
</feature>
<accession>A0A7D6A6D0</accession>
<comment type="function">
    <text evidence="7">Topoisomerase IV is essential for chromosome segregation. It relaxes supercoiled DNA. Performs the decatenation events required during the replication of a circular DNA molecule.</text>
</comment>
<evidence type="ECO:0000256" key="10">
    <source>
        <dbReference type="SAM" id="MobiDB-lite"/>
    </source>
</evidence>
<dbReference type="InterPro" id="IPR005742">
    <property type="entry name" value="TopoIV_A_Gneg"/>
</dbReference>
<dbReference type="Proteomes" id="UP001171165">
    <property type="component" value="Unassembled WGS sequence"/>
</dbReference>
<dbReference type="InterPro" id="IPR050220">
    <property type="entry name" value="Type_II_DNA_Topoisomerases"/>
</dbReference>
<evidence type="ECO:0000313" key="12">
    <source>
        <dbReference type="EMBL" id="EKW9776215.1"/>
    </source>
</evidence>
<feature type="site" description="Interaction with DNA" evidence="7">
    <location>
        <position position="79"/>
    </location>
</feature>
<evidence type="ECO:0000256" key="2">
    <source>
        <dbReference type="ARBA" id="ARBA00022475"/>
    </source>
</evidence>
<protein>
    <recommendedName>
        <fullName evidence="7">DNA topoisomerase 4 subunit A</fullName>
        <ecNumber evidence="7">5.6.2.2</ecNumber>
    </recommendedName>
    <alternativeName>
        <fullName evidence="7">Topoisomerase IV subunit A</fullName>
    </alternativeName>
</protein>
<keyword evidence="9" id="KW-0175">Coiled coil</keyword>
<dbReference type="EMBL" id="CP059056">
    <property type="protein sequence ID" value="QLJ18536.1"/>
    <property type="molecule type" value="Genomic_DNA"/>
</dbReference>
<dbReference type="AlphaFoldDB" id="A0A7D6A6D0"/>
<dbReference type="PANTHER" id="PTHR43493:SF1">
    <property type="entry name" value="DNA TOPOISOMERASE 4 SUBUNIT A"/>
    <property type="match status" value="1"/>
</dbReference>
<dbReference type="NCBIfam" id="TIGR01062">
    <property type="entry name" value="parC_Gneg"/>
    <property type="match status" value="1"/>
</dbReference>
<dbReference type="GO" id="GO:0006265">
    <property type="term" value="P:DNA topological change"/>
    <property type="evidence" value="ECO:0007669"/>
    <property type="project" value="UniProtKB-UniRule"/>
</dbReference>
<dbReference type="EC" id="5.6.2.2" evidence="7"/>
<dbReference type="InterPro" id="IPR013758">
    <property type="entry name" value="Topo_IIA_A/C_ab"/>
</dbReference>
<dbReference type="GO" id="GO:0005737">
    <property type="term" value="C:cytoplasm"/>
    <property type="evidence" value="ECO:0007669"/>
    <property type="project" value="TreeGrafter"/>
</dbReference>
<keyword evidence="5 7" id="KW-0472">Membrane</keyword>
<comment type="subunit">
    <text evidence="7">Heterotetramer composed of ParC and ParE.</text>
</comment>
<feature type="site" description="Interaction with DNA" evidence="7">
    <location>
        <position position="43"/>
    </location>
</feature>
<comment type="similarity">
    <text evidence="7">Belongs to the type II topoisomerase GyrA/ParC subunit family. ParC type 1 subfamily.</text>
</comment>
<feature type="region of interest" description="Disordered" evidence="10">
    <location>
        <begin position="961"/>
        <end position="985"/>
    </location>
</feature>
<evidence type="ECO:0000256" key="4">
    <source>
        <dbReference type="ARBA" id="ARBA00023125"/>
    </source>
</evidence>
<evidence type="ECO:0000256" key="6">
    <source>
        <dbReference type="ARBA" id="ARBA00023235"/>
    </source>
</evidence>
<evidence type="ECO:0000256" key="9">
    <source>
        <dbReference type="SAM" id="Coils"/>
    </source>
</evidence>
<dbReference type="Gene3D" id="2.120.10.90">
    <property type="entry name" value="DNA gyrase/topoisomerase IV, subunit A, C-terminal"/>
    <property type="match status" value="2"/>
</dbReference>
<reference evidence="13" key="1">
    <citation type="submission" date="2020-07" db="EMBL/GenBank/DDBJ databases">
        <title>Hypervirulent multi-drug resistant Proteus mirabilis strain with mosaic plasmid.</title>
        <authorList>
            <person name="Shelenkov A."/>
            <person name="Mikhaylova Y.V."/>
            <person name="Yanushevich Y.G."/>
            <person name="Petrova L."/>
            <person name="Fomina V."/>
            <person name="Zamyatin M."/>
            <person name="Shagin D."/>
        </authorList>
    </citation>
    <scope>NUCLEOTIDE SEQUENCE</scope>
    <source>
        <strain evidence="13">CriePir89</strain>
    </source>
</reference>
<keyword evidence="6 7" id="KW-0413">Isomerase</keyword>
<evidence type="ECO:0000313" key="13">
    <source>
        <dbReference type="EMBL" id="QLJ18536.1"/>
    </source>
</evidence>
<sequence>MSELTHDGVERQPLHLFTENAYLNYSMYVIMDRALPFIGDGLKPVQRRIVYAMSELGLNSSAKFKKSARTVGDVLGKYHPHGDIACYEAMVLMAQPFSYRYPLIDGQGNWGAPDDPKSFAAMRYTESRLSKYSQILLSELGHGTVDWIPNFDGTLQEPKMLPARLPNILLNGTTGIAVGMATDIPPHNAREIGQALTMLLDNPDAGLSDVMQYVQGPDYPTEAEVITAPEDIKKIYKTGRGSIRMRAVWQKEEGCAVITALPHQVSGAKVLEQIAALMRAKKLPLVDDLRDESDHENPTRLVIVPRSNRVDLEQVMYYLFVNTDLEKSYRVNLNMIGLDNRPAVKGLLTILNEWLVYRRQTVTNRLNHRLEKVLRRLEILKGLLIAYLNIDEVIEIIRYEDEPKAELMRRFALSDIQAEAILELRLRHLAKLEEIKLQAESDELEKERDSIEKLLNSPRRLNTLLKKEIEADAKEFGDERRSPIRPQEEAKVVNEQDMLPSEPVTIVLSEMGWVRSAKGHEIDPSTMSYRAGDSYHSAVRGMSNQPVLFLDSTGRSYSLSPNDMPSGRSQGEPLTGKLTFPPDASVKYMLAGAAKQEYLLATKEGYGSVLSYEEMETKNKTGKGLLTVSDETELLAPFLVDAEKKNNQHWLVIITDKTRILAISAEHLNEMNKKGRGTRLVALGKEQSDVIEQIVLIAKNEALTFTVDGQQQTLKAEEISYFSGDVGDEPIPLKHLHPEAVTVIMSEKGLIRCQKGHNIDAKSVGFKTGDDYFDAVEGMSNQAVHLIDTTGQSYTVDVDALPSGRSKGDDLTGRLKVQKGAQLRHVVMGESSDKILMASDAGYGFICSIDDLTSKNRAGKSLLTLPENALPLPPQRLNDELSDLIMIITQGGRMLIFEASELPTMVKGKGNQMVSIPASQAASGEDKVAWLRVLPENASVTLHFGKRKLTMSMNELQTFKAKRGRRGTSLPRGAQSIDHIDIETH</sequence>
<evidence type="ECO:0000256" key="7">
    <source>
        <dbReference type="HAMAP-Rule" id="MF_00936"/>
    </source>
</evidence>
<dbReference type="Gene3D" id="3.90.199.10">
    <property type="entry name" value="Topoisomerase II, domain 5"/>
    <property type="match status" value="1"/>
</dbReference>
<dbReference type="GO" id="GO:0005694">
    <property type="term" value="C:chromosome"/>
    <property type="evidence" value="ECO:0007669"/>
    <property type="project" value="InterPro"/>
</dbReference>
<dbReference type="SUPFAM" id="SSF101904">
    <property type="entry name" value="GyrA/ParC C-terminal domain-like"/>
    <property type="match status" value="2"/>
</dbReference>
<dbReference type="PANTHER" id="PTHR43493">
    <property type="entry name" value="DNA GYRASE/TOPOISOMERASE SUBUNIT A"/>
    <property type="match status" value="1"/>
</dbReference>
<dbReference type="Gene3D" id="3.30.1360.40">
    <property type="match status" value="1"/>
</dbReference>
<dbReference type="SUPFAM" id="SSF56719">
    <property type="entry name" value="Type II DNA topoisomerase"/>
    <property type="match status" value="1"/>
</dbReference>
<organism evidence="13">
    <name type="scientific">Proteus mirabilis</name>
    <dbReference type="NCBI Taxonomy" id="584"/>
    <lineage>
        <taxon>Bacteria</taxon>
        <taxon>Pseudomonadati</taxon>
        <taxon>Pseudomonadota</taxon>
        <taxon>Gammaproteobacteria</taxon>
        <taxon>Enterobacterales</taxon>
        <taxon>Morganellaceae</taxon>
        <taxon>Proteus</taxon>
    </lineage>
</organism>
<dbReference type="GO" id="GO:0007059">
    <property type="term" value="P:chromosome segregation"/>
    <property type="evidence" value="ECO:0007669"/>
    <property type="project" value="UniProtKB-UniRule"/>
</dbReference>
<feature type="active site" description="O-(5'-phospho-DNA)-tyrosine intermediate" evidence="7 8">
    <location>
        <position position="124"/>
    </location>
</feature>
<dbReference type="InterPro" id="IPR002205">
    <property type="entry name" value="Topo_IIA_dom_A"/>
</dbReference>
<dbReference type="GO" id="GO:0003677">
    <property type="term" value="F:DNA binding"/>
    <property type="evidence" value="ECO:0007669"/>
    <property type="project" value="UniProtKB-UniRule"/>
</dbReference>
<feature type="site" description="Transition state stabilizer" evidence="7">
    <location>
        <position position="123"/>
    </location>
</feature>
<dbReference type="GO" id="GO:0003918">
    <property type="term" value="F:DNA topoisomerase type II (double strand cut, ATP-hydrolyzing) activity"/>
    <property type="evidence" value="ECO:0007669"/>
    <property type="project" value="UniProtKB-UniRule"/>
</dbReference>
<evidence type="ECO:0000256" key="1">
    <source>
        <dbReference type="ARBA" id="ARBA00000185"/>
    </source>
</evidence>
<name>A0A7D6A6D0_PROMI</name>
<dbReference type="HAMAP" id="MF_00936">
    <property type="entry name" value="ParC_type1"/>
    <property type="match status" value="1"/>
</dbReference>
<dbReference type="InterPro" id="IPR035516">
    <property type="entry name" value="Gyrase/topoIV_suA_C"/>
</dbReference>
<dbReference type="GO" id="GO:0009330">
    <property type="term" value="C:DNA topoisomerase type II (double strand cut, ATP-hydrolyzing) complex"/>
    <property type="evidence" value="ECO:0007669"/>
    <property type="project" value="TreeGrafter"/>
</dbReference>
<gene>
    <name evidence="7 13" type="primary">parC</name>
    <name evidence="13" type="ORF">HZ283_16080</name>
    <name evidence="12" type="ORF">PW210_002033</name>
</gene>
<keyword evidence="3 7" id="KW-0799">Topoisomerase</keyword>
<evidence type="ECO:0000256" key="8">
    <source>
        <dbReference type="PROSITE-ProRule" id="PRU01384"/>
    </source>
</evidence>
<dbReference type="PROSITE" id="PS52040">
    <property type="entry name" value="TOPO_IIA"/>
    <property type="match status" value="1"/>
</dbReference>
<dbReference type="GO" id="GO:0005524">
    <property type="term" value="F:ATP binding"/>
    <property type="evidence" value="ECO:0007669"/>
    <property type="project" value="InterPro"/>
</dbReference>
<dbReference type="SMART" id="SM00434">
    <property type="entry name" value="TOP4c"/>
    <property type="match status" value="1"/>
</dbReference>